<comment type="caution">
    <text evidence="1">The sequence shown here is derived from an EMBL/GenBank/DDBJ whole genome shotgun (WGS) entry which is preliminary data.</text>
</comment>
<sequence>MALPMKAMKAAMKVAMKAKAMKKVMKKAPKAKAMKKAMKKVMKKAPKAKAMKKAMKKVMKKAMKKKAMKVSKIAKGKLARNVVFKGGKEKTATGLKKSDLMKSKKGKIVSRKASANGKKAYTHIKAWTTACQKARKDLGIKGFVAIKKGTAFYKAAKAIYSA</sequence>
<name>A0A813HF28_POLGL</name>
<proteinExistence type="predicted"/>
<evidence type="ECO:0000313" key="1">
    <source>
        <dbReference type="EMBL" id="CAE8636196.1"/>
    </source>
</evidence>
<organism evidence="1 2">
    <name type="scientific">Polarella glacialis</name>
    <name type="common">Dinoflagellate</name>
    <dbReference type="NCBI Taxonomy" id="89957"/>
    <lineage>
        <taxon>Eukaryota</taxon>
        <taxon>Sar</taxon>
        <taxon>Alveolata</taxon>
        <taxon>Dinophyceae</taxon>
        <taxon>Suessiales</taxon>
        <taxon>Suessiaceae</taxon>
        <taxon>Polarella</taxon>
    </lineage>
</organism>
<protein>
    <submittedName>
        <fullName evidence="1">Uncharacterized protein</fullName>
    </submittedName>
</protein>
<keyword evidence="2" id="KW-1185">Reference proteome</keyword>
<dbReference type="Pfam" id="PF19060">
    <property type="entry name" value="DVNP"/>
    <property type="match status" value="1"/>
</dbReference>
<dbReference type="AlphaFoldDB" id="A0A813HF28"/>
<evidence type="ECO:0000313" key="2">
    <source>
        <dbReference type="Proteomes" id="UP000654075"/>
    </source>
</evidence>
<reference evidence="1" key="1">
    <citation type="submission" date="2021-02" db="EMBL/GenBank/DDBJ databases">
        <authorList>
            <person name="Dougan E. K."/>
            <person name="Rhodes N."/>
            <person name="Thang M."/>
            <person name="Chan C."/>
        </authorList>
    </citation>
    <scope>NUCLEOTIDE SEQUENCE</scope>
</reference>
<dbReference type="Proteomes" id="UP000654075">
    <property type="component" value="Unassembled WGS sequence"/>
</dbReference>
<dbReference type="GO" id="GO:0051276">
    <property type="term" value="P:chromosome organization"/>
    <property type="evidence" value="ECO:0007669"/>
    <property type="project" value="InterPro"/>
</dbReference>
<gene>
    <name evidence="1" type="ORF">PGLA1383_LOCUS51701</name>
</gene>
<dbReference type="InterPro" id="IPR043928">
    <property type="entry name" value="DNVP"/>
</dbReference>
<dbReference type="EMBL" id="CAJNNV010031429">
    <property type="protein sequence ID" value="CAE8636196.1"/>
    <property type="molecule type" value="Genomic_DNA"/>
</dbReference>
<accession>A0A813HF28</accession>
<dbReference type="GO" id="GO:0003677">
    <property type="term" value="F:DNA binding"/>
    <property type="evidence" value="ECO:0007669"/>
    <property type="project" value="InterPro"/>
</dbReference>